<evidence type="ECO:0000256" key="2">
    <source>
        <dbReference type="ARBA" id="ARBA00022692"/>
    </source>
</evidence>
<accession>A0ABN3MBB6</accession>
<protein>
    <submittedName>
        <fullName evidence="7">MFS transporter</fullName>
    </submittedName>
</protein>
<feature type="transmembrane region" description="Helical" evidence="5">
    <location>
        <begin position="49"/>
        <end position="71"/>
    </location>
</feature>
<feature type="transmembrane region" description="Helical" evidence="5">
    <location>
        <begin position="167"/>
        <end position="188"/>
    </location>
</feature>
<dbReference type="RefSeq" id="WP_344402025.1">
    <property type="nucleotide sequence ID" value="NZ_BAAASG010000009.1"/>
</dbReference>
<feature type="transmembrane region" description="Helical" evidence="5">
    <location>
        <begin position="209"/>
        <end position="229"/>
    </location>
</feature>
<evidence type="ECO:0000256" key="5">
    <source>
        <dbReference type="SAM" id="Phobius"/>
    </source>
</evidence>
<proteinExistence type="predicted"/>
<comment type="subcellular location">
    <subcellularLocation>
        <location evidence="1">Cell membrane</location>
        <topology evidence="1">Multi-pass membrane protein</topology>
    </subcellularLocation>
</comment>
<dbReference type="InterPro" id="IPR020846">
    <property type="entry name" value="MFS_dom"/>
</dbReference>
<dbReference type="Gene3D" id="1.20.1250.20">
    <property type="entry name" value="MFS general substrate transporter like domains"/>
    <property type="match status" value="1"/>
</dbReference>
<feature type="transmembrane region" description="Helical" evidence="5">
    <location>
        <begin position="333"/>
        <end position="355"/>
    </location>
</feature>
<feature type="transmembrane region" description="Helical" evidence="5">
    <location>
        <begin position="78"/>
        <end position="97"/>
    </location>
</feature>
<feature type="transmembrane region" description="Helical" evidence="5">
    <location>
        <begin position="361"/>
        <end position="382"/>
    </location>
</feature>
<dbReference type="Pfam" id="PF07690">
    <property type="entry name" value="MFS_1"/>
    <property type="match status" value="1"/>
</dbReference>
<feature type="transmembrane region" description="Helical" evidence="5">
    <location>
        <begin position="103"/>
        <end position="128"/>
    </location>
</feature>
<feature type="transmembrane region" description="Helical" evidence="5">
    <location>
        <begin position="15"/>
        <end position="37"/>
    </location>
</feature>
<organism evidence="7 8">
    <name type="scientific">Streptomyces longisporus</name>
    <dbReference type="NCBI Taxonomy" id="1948"/>
    <lineage>
        <taxon>Bacteria</taxon>
        <taxon>Bacillati</taxon>
        <taxon>Actinomycetota</taxon>
        <taxon>Actinomycetes</taxon>
        <taxon>Kitasatosporales</taxon>
        <taxon>Streptomycetaceae</taxon>
        <taxon>Streptomyces</taxon>
    </lineage>
</organism>
<evidence type="ECO:0000256" key="3">
    <source>
        <dbReference type="ARBA" id="ARBA00022989"/>
    </source>
</evidence>
<dbReference type="EMBL" id="BAAASG010000009">
    <property type="protein sequence ID" value="GAA2497151.1"/>
    <property type="molecule type" value="Genomic_DNA"/>
</dbReference>
<feature type="transmembrane region" description="Helical" evidence="5">
    <location>
        <begin position="298"/>
        <end position="321"/>
    </location>
</feature>
<reference evidence="7 8" key="1">
    <citation type="journal article" date="2019" name="Int. J. Syst. Evol. Microbiol.">
        <title>The Global Catalogue of Microorganisms (GCM) 10K type strain sequencing project: providing services to taxonomists for standard genome sequencing and annotation.</title>
        <authorList>
            <consortium name="The Broad Institute Genomics Platform"/>
            <consortium name="The Broad Institute Genome Sequencing Center for Infectious Disease"/>
            <person name="Wu L."/>
            <person name="Ma J."/>
        </authorList>
    </citation>
    <scope>NUCLEOTIDE SEQUENCE [LARGE SCALE GENOMIC DNA]</scope>
    <source>
        <strain evidence="7 8">JCM 4395</strain>
    </source>
</reference>
<dbReference type="PROSITE" id="PS50850">
    <property type="entry name" value="MFS"/>
    <property type="match status" value="1"/>
</dbReference>
<dbReference type="InterPro" id="IPR011701">
    <property type="entry name" value="MFS"/>
</dbReference>
<evidence type="ECO:0000256" key="4">
    <source>
        <dbReference type="ARBA" id="ARBA00023136"/>
    </source>
</evidence>
<keyword evidence="8" id="KW-1185">Reference proteome</keyword>
<keyword evidence="2 5" id="KW-0812">Transmembrane</keyword>
<keyword evidence="3 5" id="KW-1133">Transmembrane helix</keyword>
<feature type="transmembrane region" description="Helical" evidence="5">
    <location>
        <begin position="241"/>
        <end position="262"/>
    </location>
</feature>
<comment type="caution">
    <text evidence="7">The sequence shown here is derived from an EMBL/GenBank/DDBJ whole genome shotgun (WGS) entry which is preliminary data.</text>
</comment>
<evidence type="ECO:0000313" key="8">
    <source>
        <dbReference type="Proteomes" id="UP001501777"/>
    </source>
</evidence>
<name>A0ABN3MBB6_STRLO</name>
<evidence type="ECO:0000313" key="7">
    <source>
        <dbReference type="EMBL" id="GAA2497151.1"/>
    </source>
</evidence>
<dbReference type="Proteomes" id="UP001501777">
    <property type="component" value="Unassembled WGS sequence"/>
</dbReference>
<gene>
    <name evidence="7" type="ORF">GCM10010276_42800</name>
</gene>
<evidence type="ECO:0000256" key="1">
    <source>
        <dbReference type="ARBA" id="ARBA00004651"/>
    </source>
</evidence>
<dbReference type="SUPFAM" id="SSF103473">
    <property type="entry name" value="MFS general substrate transporter"/>
    <property type="match status" value="1"/>
</dbReference>
<dbReference type="PANTHER" id="PTHR23514:SF13">
    <property type="entry name" value="INNER MEMBRANE PROTEIN YBJJ"/>
    <property type="match status" value="1"/>
</dbReference>
<evidence type="ECO:0000259" key="6">
    <source>
        <dbReference type="PROSITE" id="PS50850"/>
    </source>
</evidence>
<feature type="transmembrane region" description="Helical" evidence="5">
    <location>
        <begin position="140"/>
        <end position="161"/>
    </location>
</feature>
<dbReference type="InterPro" id="IPR036259">
    <property type="entry name" value="MFS_trans_sf"/>
</dbReference>
<dbReference type="InterPro" id="IPR051788">
    <property type="entry name" value="MFS_Transporter"/>
</dbReference>
<keyword evidence="4 5" id="KW-0472">Membrane</keyword>
<dbReference type="CDD" id="cd17393">
    <property type="entry name" value="MFS_MosC_like"/>
    <property type="match status" value="1"/>
</dbReference>
<dbReference type="PANTHER" id="PTHR23514">
    <property type="entry name" value="BYPASS OF STOP CODON PROTEIN 6"/>
    <property type="match status" value="1"/>
</dbReference>
<sequence length="387" mass="38877">MTSIATPSADLRARLAVRLVFVILGGTQGGWMARIPAIRDQVGVDTARWGLLSSSSAAGDLVAIALITMLIGRVSTRLLALAAASVVLLNGPVLAGASSVPALVLGLTVWGVGATFLATPVNALAVAVERVQGRPLMSGFHACYSVGVLAGGALGTLAAAADIAPGVQMAISSGVLGALLLVLGAGLPQDAAVEKEQRRPLRNRFTPQLVLLAAIAFLGSFVEGAASQWSSVYTADYLGEGAALGAATYTSFSVAILAGRLMGDRCVARLGRRAFLRVSLLTVAAGVTVVVVHPDVWLAVAGFVVVGLGVACVLPAAIALAGRQPDVPAGEGVSVITIGQWPGFLLAGPAVGLLAEATSLRVAPAALIVAGICAAVLVRWVAVPPGT</sequence>
<feature type="transmembrane region" description="Helical" evidence="5">
    <location>
        <begin position="274"/>
        <end position="292"/>
    </location>
</feature>
<feature type="domain" description="Major facilitator superfamily (MFS) profile" evidence="6">
    <location>
        <begin position="1"/>
        <end position="387"/>
    </location>
</feature>